<dbReference type="GO" id="GO:0035091">
    <property type="term" value="F:phosphatidylinositol binding"/>
    <property type="evidence" value="ECO:0007669"/>
    <property type="project" value="InterPro"/>
</dbReference>
<organism evidence="6 7">
    <name type="scientific">Entomortierella chlamydospora</name>
    <dbReference type="NCBI Taxonomy" id="101097"/>
    <lineage>
        <taxon>Eukaryota</taxon>
        <taxon>Fungi</taxon>
        <taxon>Fungi incertae sedis</taxon>
        <taxon>Mucoromycota</taxon>
        <taxon>Mortierellomycotina</taxon>
        <taxon>Mortierellomycetes</taxon>
        <taxon>Mortierellales</taxon>
        <taxon>Mortierellaceae</taxon>
        <taxon>Entomortierella</taxon>
    </lineage>
</organism>
<dbReference type="Pfam" id="PF03127">
    <property type="entry name" value="GAT"/>
    <property type="match status" value="1"/>
</dbReference>
<evidence type="ECO:0000259" key="4">
    <source>
        <dbReference type="PROSITE" id="PS50179"/>
    </source>
</evidence>
<protein>
    <submittedName>
        <fullName evidence="6">Actin patch assembly and actin polymerization protein</fullName>
    </submittedName>
</protein>
<dbReference type="GO" id="GO:0051666">
    <property type="term" value="P:actin cortical patch localization"/>
    <property type="evidence" value="ECO:0007669"/>
    <property type="project" value="TreeGrafter"/>
</dbReference>
<dbReference type="Gene3D" id="1.20.58.160">
    <property type="match status" value="1"/>
</dbReference>
<gene>
    <name evidence="6" type="primary">LSB5_1</name>
    <name evidence="6" type="ORF">BGZ80_000455</name>
</gene>
<dbReference type="GO" id="GO:0015031">
    <property type="term" value="P:protein transport"/>
    <property type="evidence" value="ECO:0007669"/>
    <property type="project" value="UniProtKB-KW"/>
</dbReference>
<accession>A0A9P6MT04</accession>
<feature type="region of interest" description="Disordered" evidence="3">
    <location>
        <begin position="360"/>
        <end position="383"/>
    </location>
</feature>
<dbReference type="Proteomes" id="UP000703661">
    <property type="component" value="Unassembled WGS sequence"/>
</dbReference>
<keyword evidence="7" id="KW-1185">Reference proteome</keyword>
<dbReference type="PROSITE" id="PS50179">
    <property type="entry name" value="VHS"/>
    <property type="match status" value="1"/>
</dbReference>
<dbReference type="SMART" id="SM00288">
    <property type="entry name" value="VHS"/>
    <property type="match status" value="1"/>
</dbReference>
<feature type="compositionally biased region" description="Low complexity" evidence="3">
    <location>
        <begin position="371"/>
        <end position="383"/>
    </location>
</feature>
<dbReference type="GO" id="GO:0007015">
    <property type="term" value="P:actin filament organization"/>
    <property type="evidence" value="ECO:0007669"/>
    <property type="project" value="InterPro"/>
</dbReference>
<dbReference type="CDD" id="cd16980">
    <property type="entry name" value="VHS_Lsb5"/>
    <property type="match status" value="1"/>
</dbReference>
<evidence type="ECO:0000256" key="1">
    <source>
        <dbReference type="ARBA" id="ARBA00022448"/>
    </source>
</evidence>
<feature type="domain" description="VHS" evidence="4">
    <location>
        <begin position="25"/>
        <end position="138"/>
    </location>
</feature>
<keyword evidence="1" id="KW-0813">Transport</keyword>
<name>A0A9P6MT04_9FUNG</name>
<dbReference type="SUPFAM" id="SSF89009">
    <property type="entry name" value="GAT-like domain"/>
    <property type="match status" value="1"/>
</dbReference>
<keyword evidence="2" id="KW-0653">Protein transport</keyword>
<dbReference type="PANTHER" id="PTHR47789">
    <property type="entry name" value="LAS SEVENTEEN-BINDING PROTEIN 5"/>
    <property type="match status" value="1"/>
</dbReference>
<dbReference type="PANTHER" id="PTHR47789:SF2">
    <property type="entry name" value="VHS DOMAIN-CONTAINING PROTEIN"/>
    <property type="match status" value="1"/>
</dbReference>
<dbReference type="GO" id="GO:0043130">
    <property type="term" value="F:ubiquitin binding"/>
    <property type="evidence" value="ECO:0007669"/>
    <property type="project" value="InterPro"/>
</dbReference>
<reference evidence="6" key="1">
    <citation type="journal article" date="2020" name="Fungal Divers.">
        <title>Resolving the Mortierellaceae phylogeny through synthesis of multi-gene phylogenetics and phylogenomics.</title>
        <authorList>
            <person name="Vandepol N."/>
            <person name="Liber J."/>
            <person name="Desiro A."/>
            <person name="Na H."/>
            <person name="Kennedy M."/>
            <person name="Barry K."/>
            <person name="Grigoriev I.V."/>
            <person name="Miller A.N."/>
            <person name="O'Donnell K."/>
            <person name="Stajich J.E."/>
            <person name="Bonito G."/>
        </authorList>
    </citation>
    <scope>NUCLEOTIDE SEQUENCE</scope>
    <source>
        <strain evidence="6">NRRL 2769</strain>
    </source>
</reference>
<dbReference type="GO" id="GO:0007034">
    <property type="term" value="P:vacuolar transport"/>
    <property type="evidence" value="ECO:0007669"/>
    <property type="project" value="UniProtKB-ARBA"/>
</dbReference>
<evidence type="ECO:0000259" key="5">
    <source>
        <dbReference type="PROSITE" id="PS50909"/>
    </source>
</evidence>
<dbReference type="InterPro" id="IPR038425">
    <property type="entry name" value="GAT_sf"/>
</dbReference>
<sequence>MGLFAKNNTIDALIDIIVEQVVITNWETLQTLCQQVNSTDDGAKQASKALRRKFREGSAQKQMNAITVTQGLIDRCGSKFKAQMVTAKFMEALRVALFSSDTNQYVRARLMERLFAWSQEFSQDPGMVAILQLYSRAKGDPELASLIPAQSPPRSTMPSEQRTVQILQDIEVANNNAHMLIEAISFADPELEAVEENELIKEFHSKCQTLHGGIRIYLNEVTASVAPNEKCLAGLLNSNEELIRALAAYDHMMERNSLDKASRIINTEHVPPALEYQIVEYLDNGAGVGAGYITISSNGKDKHTIGGQATFDPFADDAYYVSDITTAIKNEYGKRPAFAEESDRIINSEQEQRMIQLTKERSLMDESRNGSSSSSSAAPATTAVAHPVVASTV</sequence>
<dbReference type="Pfam" id="PF00790">
    <property type="entry name" value="VHS"/>
    <property type="match status" value="1"/>
</dbReference>
<evidence type="ECO:0000256" key="3">
    <source>
        <dbReference type="SAM" id="MobiDB-lite"/>
    </source>
</evidence>
<dbReference type="InterPro" id="IPR045007">
    <property type="entry name" value="LSB5"/>
</dbReference>
<dbReference type="AlphaFoldDB" id="A0A9P6MT04"/>
<evidence type="ECO:0000313" key="6">
    <source>
        <dbReference type="EMBL" id="KAG0011735.1"/>
    </source>
</evidence>
<dbReference type="CDD" id="cd21383">
    <property type="entry name" value="GAT_GGA_Tom1-like"/>
    <property type="match status" value="1"/>
</dbReference>
<feature type="domain" description="GAT" evidence="5">
    <location>
        <begin position="161"/>
        <end position="254"/>
    </location>
</feature>
<dbReference type="PROSITE" id="PS50909">
    <property type="entry name" value="GAT"/>
    <property type="match status" value="1"/>
</dbReference>
<dbReference type="SUPFAM" id="SSF48464">
    <property type="entry name" value="ENTH/VHS domain"/>
    <property type="match status" value="1"/>
</dbReference>
<comment type="caution">
    <text evidence="6">The sequence shown here is derived from an EMBL/GenBank/DDBJ whole genome shotgun (WGS) entry which is preliminary data.</text>
</comment>
<evidence type="ECO:0000256" key="2">
    <source>
        <dbReference type="ARBA" id="ARBA00022927"/>
    </source>
</evidence>
<dbReference type="GO" id="GO:0006897">
    <property type="term" value="P:endocytosis"/>
    <property type="evidence" value="ECO:0007669"/>
    <property type="project" value="InterPro"/>
</dbReference>
<dbReference type="Gene3D" id="1.25.40.90">
    <property type="match status" value="1"/>
</dbReference>
<dbReference type="InterPro" id="IPR004152">
    <property type="entry name" value="GAT_dom"/>
</dbReference>
<dbReference type="InterPro" id="IPR008942">
    <property type="entry name" value="ENTH_VHS"/>
</dbReference>
<dbReference type="GO" id="GO:0030479">
    <property type="term" value="C:actin cortical patch"/>
    <property type="evidence" value="ECO:0007669"/>
    <property type="project" value="TreeGrafter"/>
</dbReference>
<dbReference type="EMBL" id="JAAAID010001096">
    <property type="protein sequence ID" value="KAG0011735.1"/>
    <property type="molecule type" value="Genomic_DNA"/>
</dbReference>
<proteinExistence type="predicted"/>
<dbReference type="InterPro" id="IPR002014">
    <property type="entry name" value="VHS_dom"/>
</dbReference>
<evidence type="ECO:0000313" key="7">
    <source>
        <dbReference type="Proteomes" id="UP000703661"/>
    </source>
</evidence>